<dbReference type="Proteomes" id="UP000010808">
    <property type="component" value="Chromosome"/>
</dbReference>
<proteinExistence type="predicted"/>
<accession>L0RBQ0</accession>
<sequence length="30" mass="3522">MFFLILMLDLYIDIIEQVYASTKGNVLNML</sequence>
<reference evidence="1 2" key="1">
    <citation type="submission" date="2012-10" db="EMBL/GenBank/DDBJ databases">
        <authorList>
            <person name="Genoscope - CEA"/>
        </authorList>
    </citation>
    <scope>NUCLEOTIDE SEQUENCE [LARGE SCALE GENOMIC DNA]</scope>
    <source>
        <strain evidence="2">AM13 / DSM 14728</strain>
    </source>
</reference>
<keyword evidence="2" id="KW-1185">Reference proteome</keyword>
<dbReference type="STRING" id="1121451.DESAM_20684"/>
<dbReference type="EMBL" id="FO203522">
    <property type="protein sequence ID" value="CCO22971.1"/>
    <property type="molecule type" value="Genomic_DNA"/>
</dbReference>
<organism evidence="1 2">
    <name type="scientific">Maridesulfovibrio hydrothermalis AM13 = DSM 14728</name>
    <dbReference type="NCBI Taxonomy" id="1121451"/>
    <lineage>
        <taxon>Bacteria</taxon>
        <taxon>Pseudomonadati</taxon>
        <taxon>Thermodesulfobacteriota</taxon>
        <taxon>Desulfovibrionia</taxon>
        <taxon>Desulfovibrionales</taxon>
        <taxon>Desulfovibrionaceae</taxon>
        <taxon>Maridesulfovibrio</taxon>
    </lineage>
</organism>
<dbReference type="KEGG" id="dhy:DESAM_20684"/>
<dbReference type="HOGENOM" id="CLU_3403167_0_0_7"/>
<protein>
    <submittedName>
        <fullName evidence="1">Uncharacterized protein</fullName>
    </submittedName>
</protein>
<evidence type="ECO:0000313" key="2">
    <source>
        <dbReference type="Proteomes" id="UP000010808"/>
    </source>
</evidence>
<evidence type="ECO:0000313" key="1">
    <source>
        <dbReference type="EMBL" id="CCO22971.1"/>
    </source>
</evidence>
<name>L0RBQ0_9BACT</name>
<dbReference type="AlphaFoldDB" id="L0RBQ0"/>
<gene>
    <name evidence="1" type="ORF">DESAM_20684</name>
</gene>